<proteinExistence type="predicted"/>
<evidence type="ECO:0000259" key="3">
    <source>
        <dbReference type="Pfam" id="PF08246"/>
    </source>
</evidence>
<feature type="signal peptide" evidence="2">
    <location>
        <begin position="1"/>
        <end position="24"/>
    </location>
</feature>
<accession>A0A1B6E3G7</accession>
<protein>
    <recommendedName>
        <fullName evidence="3">Cathepsin propeptide inhibitor domain-containing protein</fullName>
    </recommendedName>
</protein>
<feature type="domain" description="Cathepsin propeptide inhibitor" evidence="3">
    <location>
        <begin position="88"/>
        <end position="140"/>
    </location>
</feature>
<reference evidence="4" key="1">
    <citation type="submission" date="2015-12" db="EMBL/GenBank/DDBJ databases">
        <title>De novo transcriptome assembly of four potential Pierce s Disease insect vectors from Arizona vineyards.</title>
        <authorList>
            <person name="Tassone E.E."/>
        </authorList>
    </citation>
    <scope>NUCLEOTIDE SEQUENCE</scope>
</reference>
<dbReference type="InterPro" id="IPR013201">
    <property type="entry name" value="Prot_inhib_I29"/>
</dbReference>
<feature type="region of interest" description="Disordered" evidence="1">
    <location>
        <begin position="29"/>
        <end position="72"/>
    </location>
</feature>
<feature type="region of interest" description="Disordered" evidence="1">
    <location>
        <begin position="136"/>
        <end position="156"/>
    </location>
</feature>
<evidence type="ECO:0000256" key="2">
    <source>
        <dbReference type="SAM" id="SignalP"/>
    </source>
</evidence>
<evidence type="ECO:0000256" key="1">
    <source>
        <dbReference type="SAM" id="MobiDB-lite"/>
    </source>
</evidence>
<sequence>MLKEWYFIILVIVSAVVIEHSINAKLKPSQDYDYDNQNSTEEEEDYDGFKKRERGNADEMDGNNEDSGTRRGYEPNKVLIETEINYIFIDIYGRNYTCINMRNHRYEIFKKNMKKLEKRQKNKKVITYKLSHYDDFTDKERKKSTENKKKAGKNGK</sequence>
<feature type="compositionally biased region" description="Basic and acidic residues" evidence="1">
    <location>
        <begin position="136"/>
        <end position="149"/>
    </location>
</feature>
<evidence type="ECO:0000313" key="4">
    <source>
        <dbReference type="EMBL" id="JAS32470.1"/>
    </source>
</evidence>
<gene>
    <name evidence="4" type="ORF">g.4496</name>
</gene>
<dbReference type="Gene3D" id="1.10.287.2250">
    <property type="match status" value="1"/>
</dbReference>
<keyword evidence="2" id="KW-0732">Signal</keyword>
<feature type="compositionally biased region" description="Basic and acidic residues" evidence="1">
    <location>
        <begin position="47"/>
        <end position="57"/>
    </location>
</feature>
<name>A0A1B6E3G7_9HEMI</name>
<feature type="chain" id="PRO_5008581889" description="Cathepsin propeptide inhibitor domain-containing protein" evidence="2">
    <location>
        <begin position="25"/>
        <end position="156"/>
    </location>
</feature>
<dbReference type="Pfam" id="PF08246">
    <property type="entry name" value="Inhibitor_I29"/>
    <property type="match status" value="1"/>
</dbReference>
<dbReference type="AlphaFoldDB" id="A0A1B6E3G7"/>
<organism evidence="4">
    <name type="scientific">Clastoptera arizonana</name>
    <name type="common">Arizona spittle bug</name>
    <dbReference type="NCBI Taxonomy" id="38151"/>
    <lineage>
        <taxon>Eukaryota</taxon>
        <taxon>Metazoa</taxon>
        <taxon>Ecdysozoa</taxon>
        <taxon>Arthropoda</taxon>
        <taxon>Hexapoda</taxon>
        <taxon>Insecta</taxon>
        <taxon>Pterygota</taxon>
        <taxon>Neoptera</taxon>
        <taxon>Paraneoptera</taxon>
        <taxon>Hemiptera</taxon>
        <taxon>Auchenorrhyncha</taxon>
        <taxon>Cercopoidea</taxon>
        <taxon>Clastopteridae</taxon>
        <taxon>Clastoptera</taxon>
    </lineage>
</organism>
<dbReference type="EMBL" id="GEDC01004828">
    <property type="protein sequence ID" value="JAS32470.1"/>
    <property type="molecule type" value="Transcribed_RNA"/>
</dbReference>